<comment type="similarity">
    <text evidence="1">Belongs to the GSP E family.</text>
</comment>
<dbReference type="GO" id="GO:0016887">
    <property type="term" value="F:ATP hydrolysis activity"/>
    <property type="evidence" value="ECO:0007669"/>
    <property type="project" value="TreeGrafter"/>
</dbReference>
<dbReference type="EMBL" id="MHJM01000034">
    <property type="protein sequence ID" value="OGY67028.1"/>
    <property type="molecule type" value="Genomic_DNA"/>
</dbReference>
<gene>
    <name evidence="5" type="ORF">A3H63_01215</name>
</gene>
<keyword evidence="3" id="KW-0067">ATP-binding</keyword>
<dbReference type="Pfam" id="PF00437">
    <property type="entry name" value="T2SSE"/>
    <property type="match status" value="1"/>
</dbReference>
<keyword evidence="2" id="KW-0547">Nucleotide-binding</keyword>
<reference evidence="5 6" key="1">
    <citation type="journal article" date="2016" name="Nat. Commun.">
        <title>Thousands of microbial genomes shed light on interconnected biogeochemical processes in an aquifer system.</title>
        <authorList>
            <person name="Anantharaman K."/>
            <person name="Brown C.T."/>
            <person name="Hug L.A."/>
            <person name="Sharon I."/>
            <person name="Castelle C.J."/>
            <person name="Probst A.J."/>
            <person name="Thomas B.C."/>
            <person name="Singh A."/>
            <person name="Wilkins M.J."/>
            <person name="Karaoz U."/>
            <person name="Brodie E.L."/>
            <person name="Williams K.H."/>
            <person name="Hubbard S.S."/>
            <person name="Banfield J.F."/>
        </authorList>
    </citation>
    <scope>NUCLEOTIDE SEQUENCE [LARGE SCALE GENOMIC DNA]</scope>
</reference>
<evidence type="ECO:0000313" key="5">
    <source>
        <dbReference type="EMBL" id="OGY67028.1"/>
    </source>
</evidence>
<organism evidence="5 6">
    <name type="scientific">Candidatus Harrisonbacteria bacterium RIFCSPLOWO2_02_FULL_45_10c</name>
    <dbReference type="NCBI Taxonomy" id="1798410"/>
    <lineage>
        <taxon>Bacteria</taxon>
        <taxon>Candidatus Harrisoniibacteriota</taxon>
    </lineage>
</organism>
<accession>A0A1G1ZQR5</accession>
<dbReference type="FunFam" id="3.40.50.300:FF:000398">
    <property type="entry name" value="Type IV pilus assembly ATPase PilB"/>
    <property type="match status" value="1"/>
</dbReference>
<feature type="domain" description="Bacterial type II secretion system protein E" evidence="4">
    <location>
        <begin position="113"/>
        <end position="127"/>
    </location>
</feature>
<dbReference type="Proteomes" id="UP000176284">
    <property type="component" value="Unassembled WGS sequence"/>
</dbReference>
<dbReference type="AlphaFoldDB" id="A0A1G1ZQR5"/>
<dbReference type="Gene3D" id="3.40.50.300">
    <property type="entry name" value="P-loop containing nucleotide triphosphate hydrolases"/>
    <property type="match status" value="1"/>
</dbReference>
<sequence>MAVAPSEFGEVIVMRVLDPDAINLSLNDLGLRADDREIIEAELKRPNGMILNTGPTGSGKTTTLYAFLKHKRTSEIKIITIEDPIEYHLEGIEQTQVKVEANYTFGNGLRSIMRQDPDVILIGEIRDKETSEIAIQAALTGHLVFSTVHANEAAGAIPRLVDLGVKPSSIGPALNLIIAQRLVRRLCEACKVKDANADFKKKLEEVVKKLPAHVKKDEYKNITLYKVKGCKKCNDLGYKGRVAIYELLQISKEIEVLMSKGGGEIEIQEFALRQGMVTMQQDGLLKIINGLTTLSEVENVTGPIEL</sequence>
<protein>
    <recommendedName>
        <fullName evidence="4">Bacterial type II secretion system protein E domain-containing protein</fullName>
    </recommendedName>
</protein>
<evidence type="ECO:0000256" key="3">
    <source>
        <dbReference type="ARBA" id="ARBA00022840"/>
    </source>
</evidence>
<dbReference type="GO" id="GO:0005524">
    <property type="term" value="F:ATP binding"/>
    <property type="evidence" value="ECO:0007669"/>
    <property type="project" value="UniProtKB-KW"/>
</dbReference>
<dbReference type="PROSITE" id="PS00662">
    <property type="entry name" value="T2SP_E"/>
    <property type="match status" value="1"/>
</dbReference>
<name>A0A1G1ZQR5_9BACT</name>
<evidence type="ECO:0000313" key="6">
    <source>
        <dbReference type="Proteomes" id="UP000176284"/>
    </source>
</evidence>
<comment type="caution">
    <text evidence="5">The sequence shown here is derived from an EMBL/GenBank/DDBJ whole genome shotgun (WGS) entry which is preliminary data.</text>
</comment>
<dbReference type="InterPro" id="IPR027417">
    <property type="entry name" value="P-loop_NTPase"/>
</dbReference>
<dbReference type="STRING" id="1798410.A3H63_01215"/>
<dbReference type="GO" id="GO:0005886">
    <property type="term" value="C:plasma membrane"/>
    <property type="evidence" value="ECO:0007669"/>
    <property type="project" value="TreeGrafter"/>
</dbReference>
<evidence type="ECO:0000259" key="4">
    <source>
        <dbReference type="PROSITE" id="PS00662"/>
    </source>
</evidence>
<dbReference type="CDD" id="cd01129">
    <property type="entry name" value="PulE-GspE-like"/>
    <property type="match status" value="1"/>
</dbReference>
<proteinExistence type="inferred from homology"/>
<dbReference type="InterPro" id="IPR001482">
    <property type="entry name" value="T2SS/T4SS_dom"/>
</dbReference>
<dbReference type="SUPFAM" id="SSF52540">
    <property type="entry name" value="P-loop containing nucleoside triphosphate hydrolases"/>
    <property type="match status" value="1"/>
</dbReference>
<evidence type="ECO:0000256" key="2">
    <source>
        <dbReference type="ARBA" id="ARBA00022741"/>
    </source>
</evidence>
<dbReference type="PANTHER" id="PTHR30258:SF1">
    <property type="entry name" value="PROTEIN TRANSPORT PROTEIN HOFB HOMOLOG"/>
    <property type="match status" value="1"/>
</dbReference>
<evidence type="ECO:0000256" key="1">
    <source>
        <dbReference type="ARBA" id="ARBA00006611"/>
    </source>
</evidence>
<dbReference type="PANTHER" id="PTHR30258">
    <property type="entry name" value="TYPE II SECRETION SYSTEM PROTEIN GSPE-RELATED"/>
    <property type="match status" value="1"/>
</dbReference>